<evidence type="ECO:0000256" key="6">
    <source>
        <dbReference type="ARBA" id="ARBA00023274"/>
    </source>
</evidence>
<comment type="similarity">
    <text evidence="2">Belongs to the mitochondrion-specific ribosomal protein mL40 family.</text>
</comment>
<evidence type="ECO:0000256" key="3">
    <source>
        <dbReference type="ARBA" id="ARBA00022946"/>
    </source>
</evidence>
<evidence type="ECO:0000256" key="2">
    <source>
        <dbReference type="ARBA" id="ARBA00009360"/>
    </source>
</evidence>
<keyword evidence="6" id="KW-0687">Ribonucleoprotein</keyword>
<evidence type="ECO:0000256" key="5">
    <source>
        <dbReference type="ARBA" id="ARBA00023128"/>
    </source>
</evidence>
<keyword evidence="4 9" id="KW-0689">Ribosomal protein</keyword>
<protein>
    <recommendedName>
        <fullName evidence="7">Large ribosomal subunit protein mL40</fullName>
    </recommendedName>
    <alternativeName>
        <fullName evidence="8">39S ribosomal protein L40, mitochondrial</fullName>
    </alternativeName>
</protein>
<evidence type="ECO:0000256" key="7">
    <source>
        <dbReference type="ARBA" id="ARBA00035192"/>
    </source>
</evidence>
<evidence type="ECO:0000256" key="4">
    <source>
        <dbReference type="ARBA" id="ARBA00022980"/>
    </source>
</evidence>
<keyword evidence="3" id="KW-0809">Transit peptide</keyword>
<dbReference type="FunFam" id="6.10.250.3440:FF:000001">
    <property type="entry name" value="Mitochondrial ribosomal protein L40"/>
    <property type="match status" value="1"/>
</dbReference>
<dbReference type="InterPro" id="IPR019192">
    <property type="entry name" value="Ribosomal_mL40"/>
</dbReference>
<dbReference type="EMBL" id="GGLE01002323">
    <property type="protein sequence ID" value="MBY06449.1"/>
    <property type="molecule type" value="Transcribed_RNA"/>
</dbReference>
<keyword evidence="5" id="KW-0496">Mitochondrion</keyword>
<dbReference type="PANTHER" id="PTHR13359">
    <property type="entry name" value="39S RIBOSOMAL PROTEIN L40, MITOCHONDRIAL"/>
    <property type="match status" value="1"/>
</dbReference>
<dbReference type="InterPro" id="IPR039145">
    <property type="entry name" value="Ribosomal_mL40_metazoa/plant"/>
</dbReference>
<evidence type="ECO:0000256" key="1">
    <source>
        <dbReference type="ARBA" id="ARBA00004173"/>
    </source>
</evidence>
<organism evidence="9">
    <name type="scientific">Ornithodoros turicata</name>
    <dbReference type="NCBI Taxonomy" id="34597"/>
    <lineage>
        <taxon>Eukaryota</taxon>
        <taxon>Metazoa</taxon>
        <taxon>Ecdysozoa</taxon>
        <taxon>Arthropoda</taxon>
        <taxon>Chelicerata</taxon>
        <taxon>Arachnida</taxon>
        <taxon>Acari</taxon>
        <taxon>Parasitiformes</taxon>
        <taxon>Ixodida</taxon>
        <taxon>Ixodoidea</taxon>
        <taxon>Argasidae</taxon>
        <taxon>Ornithodorinae</taxon>
        <taxon>Ornithodoros</taxon>
    </lineage>
</organism>
<evidence type="ECO:0000256" key="8">
    <source>
        <dbReference type="ARBA" id="ARBA00083752"/>
    </source>
</evidence>
<reference evidence="9" key="1">
    <citation type="submission" date="2018-03" db="EMBL/GenBank/DDBJ databases">
        <title>The relapsing fever spirochete Borrelia turicatae persists in the highly oxidative environment of its soft-bodied tick vector.</title>
        <authorList>
            <person name="Bourret T.J."/>
            <person name="Boyle W.K."/>
            <person name="Valenzuela J.G."/>
            <person name="Oliveira F."/>
            <person name="Lopez J.E."/>
        </authorList>
    </citation>
    <scope>NUCLEOTIDE SEQUENCE</scope>
    <source>
        <strain evidence="9">Kansas strain/isolate</strain>
        <tissue evidence="9">Salivary glands</tissue>
    </source>
</reference>
<comment type="subcellular location">
    <subcellularLocation>
        <location evidence="1">Mitochondrion</location>
    </subcellularLocation>
</comment>
<dbReference type="Gene3D" id="6.10.250.3440">
    <property type="match status" value="1"/>
</dbReference>
<sequence>MNITGLIAKFSNVRISSVYQLRSLVPTTYSAFHTSAQLNAEPLKKKKRVDPAVLRMREERRKRKLEKGIRQLKKHGKKLKPIDEMEVPPTLQREISKRRRGAPVLTYETCQERAALQRAWTTYRQQMHRCEASMIERVVAAQSRALEELYNESPELYQAAIQPDHTLLPFCLKAIVETPPIKGYEVPDGLYEDTTKKWRP</sequence>
<accession>A0A2R5LAE5</accession>
<evidence type="ECO:0000313" key="9">
    <source>
        <dbReference type="EMBL" id="MBY06449.1"/>
    </source>
</evidence>
<name>A0A2R5LAE5_9ACAR</name>
<dbReference type="GO" id="GO:0005762">
    <property type="term" value="C:mitochondrial large ribosomal subunit"/>
    <property type="evidence" value="ECO:0007669"/>
    <property type="project" value="InterPro"/>
</dbReference>
<dbReference type="Pfam" id="PF09812">
    <property type="entry name" value="MRP-L28"/>
    <property type="match status" value="1"/>
</dbReference>
<dbReference type="AlphaFoldDB" id="A0A2R5LAE5"/>
<proteinExistence type="inferred from homology"/>
<dbReference type="PANTHER" id="PTHR13359:SF2">
    <property type="entry name" value="LARGE RIBOSOMAL SUBUNIT PROTEIN ML40"/>
    <property type="match status" value="1"/>
</dbReference>